<evidence type="ECO:0000256" key="6">
    <source>
        <dbReference type="SAM" id="MobiDB-lite"/>
    </source>
</evidence>
<sequence>MDDAETGAQKTSMSDDARSFMPPLPQPPRFASAPALKPLAGKETQAFERDKSGSDVGSDSARDSSKKHRDRDRESIDRVRVKKRRRSRSVSPSHHDRRRHRSHREELSDSGERRKDKSRDRREHYRHDSDHQHKESKHDSDSNTSKLYYLDKRGDNSNLLYGGISIYSVPSYRRFGGVYFTKLASEIPNIDLINRRQDSAVYRQLIAKDAKRSRISHKNDLNVGRSFDTGPEFLRVQDLSRPKSPDRRAPIEADYRSLEVLHGKADDESSDSEDDRETIEDLLRRRTRELGNAVEEDPKDLARWKELIAFQDELIGGVNKDVLALTSSEQAINKATKWSLYEVKISMYEKALEKNPGAEELLIPYLRLCSVVMETSRLRELWDRTLRTYPHIFVLWTEYLNFRQTNFATFSFKDCLKVFEDCLSMLRDAASSASVKNMHGIENVEQSLVYVFLRACLFMDQSGYNEQAIASMQALFELNFYMPDNLRQLHLHGAGKETFEQVLGELEVFWEAEVPRFGEEAAQGWLNFDASKENETPTSKGNSHNHRGTGYGKWSRAEKESERTGRMPGRATDEVEHDDPYHVIFFDDLRPLLFYLRSPSAKESIIYALMHFMNLPFTPPEAPTSTPFTTDAFIHNELMHTNTAWEPERCNQFQPFRFPIKSWPMSIAEFFSTANRWFNALEQSDIAQMPVDVRFARNAFQQLGLVYSDSTLIIRRLALEAAYSAKSGEKLAKQLLKNRRDDLLLWNAYARMESMIGRQAEARKVYTTAIKLSGNQNSDAMAHLYRNFAEMEMEHGRSAAALTVLCTMMGEPQLADRLVDDPLTVMPSHVTLLKVRKAFVQKTSYLASLAITEAEYASSQHYFVAFALFEYLANGIMAASKIFDWVLDVYKERKVERSIDAEELCMAYAKLLYHHQTTSKSYQPKVLRSVLEMALVSFPNNTAFLSLYVWNESRTKIEGRVRTLLQSCMDRQSSSLLWTFQIFTELHYNLPYNVHRIRALFEKALDDERHGSEVLFQPLPFTESWQDTTQTQEDLMLNFRREVESIRDHVLTEDGVIEEDANESGESEEAKRDYNIAPKKREFLITKEDPPTPRHTSSKRDMNRLSSRSSKESRKSPSSQSARFFLYDPGRQVKIRDFAYHPTSPLHYGLPPSPSTPSISQRSSRALSDVSNSSDFVGRHARALYDFDAENPSEVSFKENDILWVQYRECPGWLVADVGDETGLIPENYIEWVDTLPE</sequence>
<feature type="region of interest" description="Disordered" evidence="6">
    <location>
        <begin position="1054"/>
        <end position="1123"/>
    </location>
</feature>
<feature type="compositionally biased region" description="Basic and acidic residues" evidence="6">
    <location>
        <begin position="103"/>
        <end position="141"/>
    </location>
</feature>
<evidence type="ECO:0000256" key="4">
    <source>
        <dbReference type="ARBA" id="ARBA00023242"/>
    </source>
</evidence>
<dbReference type="GO" id="GO:1902369">
    <property type="term" value="P:negative regulation of RNA catabolic process"/>
    <property type="evidence" value="ECO:0007669"/>
    <property type="project" value="TreeGrafter"/>
</dbReference>
<dbReference type="InterPro" id="IPR011990">
    <property type="entry name" value="TPR-like_helical_dom_sf"/>
</dbReference>
<dbReference type="PANTHER" id="PTHR13471">
    <property type="entry name" value="TETRATRICOPEPTIDE-LIKE HELICAL"/>
    <property type="match status" value="1"/>
</dbReference>
<dbReference type="Gene3D" id="2.30.30.40">
    <property type="entry name" value="SH3 Domains"/>
    <property type="match status" value="1"/>
</dbReference>
<feature type="region of interest" description="Disordered" evidence="6">
    <location>
        <begin position="531"/>
        <end position="573"/>
    </location>
</feature>
<evidence type="ECO:0000313" key="9">
    <source>
        <dbReference type="Proteomes" id="UP000242875"/>
    </source>
</evidence>
<evidence type="ECO:0000256" key="1">
    <source>
        <dbReference type="ARBA" id="ARBA00004123"/>
    </source>
</evidence>
<dbReference type="InterPro" id="IPR001452">
    <property type="entry name" value="SH3_domain"/>
</dbReference>
<dbReference type="Proteomes" id="UP000242875">
    <property type="component" value="Unassembled WGS sequence"/>
</dbReference>
<feature type="region of interest" description="Disordered" evidence="6">
    <location>
        <begin position="1146"/>
        <end position="1171"/>
    </location>
</feature>
<dbReference type="SMART" id="SM00386">
    <property type="entry name" value="HAT"/>
    <property type="match status" value="3"/>
</dbReference>
<evidence type="ECO:0000256" key="2">
    <source>
        <dbReference type="ARBA" id="ARBA00009265"/>
    </source>
</evidence>
<protein>
    <recommendedName>
        <fullName evidence="7">SH3 domain-containing protein</fullName>
    </recommendedName>
</protein>
<feature type="compositionally biased region" description="Basic and acidic residues" evidence="6">
    <location>
        <begin position="1068"/>
        <end position="1115"/>
    </location>
</feature>
<dbReference type="AlphaFoldDB" id="A0A261XWX8"/>
<dbReference type="PANTHER" id="PTHR13471:SF0">
    <property type="entry name" value="NUCLEAR EXOSOME REGULATOR NRDE2"/>
    <property type="match status" value="1"/>
</dbReference>
<dbReference type="GO" id="GO:0031048">
    <property type="term" value="P:regulatory ncRNA-mediated heterochromatin formation"/>
    <property type="evidence" value="ECO:0007669"/>
    <property type="project" value="TreeGrafter"/>
</dbReference>
<evidence type="ECO:0000313" key="8">
    <source>
        <dbReference type="EMBL" id="OZJ02841.1"/>
    </source>
</evidence>
<feature type="region of interest" description="Disordered" evidence="6">
    <location>
        <begin position="1"/>
        <end position="144"/>
    </location>
</feature>
<comment type="similarity">
    <text evidence="2">Belongs to the NRDE2 family.</text>
</comment>
<keyword evidence="9" id="KW-1185">Reference proteome</keyword>
<dbReference type="GO" id="GO:0006396">
    <property type="term" value="P:RNA processing"/>
    <property type="evidence" value="ECO:0007669"/>
    <property type="project" value="InterPro"/>
</dbReference>
<accession>A0A261XWX8</accession>
<comment type="caution">
    <text evidence="8">The sequence shown here is derived from an EMBL/GenBank/DDBJ whole genome shotgun (WGS) entry which is preliminary data.</text>
</comment>
<feature type="domain" description="SH3" evidence="7">
    <location>
        <begin position="1176"/>
        <end position="1235"/>
    </location>
</feature>
<comment type="subcellular location">
    <subcellularLocation>
        <location evidence="1">Nucleus</location>
    </subcellularLocation>
</comment>
<dbReference type="EMBL" id="MVBO01000121">
    <property type="protein sequence ID" value="OZJ02841.1"/>
    <property type="molecule type" value="Genomic_DNA"/>
</dbReference>
<dbReference type="PROSITE" id="PS50002">
    <property type="entry name" value="SH3"/>
    <property type="match status" value="1"/>
</dbReference>
<dbReference type="GO" id="GO:0071013">
    <property type="term" value="C:catalytic step 2 spliceosome"/>
    <property type="evidence" value="ECO:0007669"/>
    <property type="project" value="TreeGrafter"/>
</dbReference>
<dbReference type="InterPro" id="IPR036028">
    <property type="entry name" value="SH3-like_dom_sf"/>
</dbReference>
<keyword evidence="4" id="KW-0539">Nucleus</keyword>
<feature type="compositionally biased region" description="Acidic residues" evidence="6">
    <location>
        <begin position="1055"/>
        <end position="1067"/>
    </location>
</feature>
<proteinExistence type="inferred from homology"/>
<dbReference type="OrthoDB" id="297219at2759"/>
<dbReference type="SUPFAM" id="SSF50044">
    <property type="entry name" value="SH3-domain"/>
    <property type="match status" value="1"/>
</dbReference>
<dbReference type="Gene3D" id="1.25.40.10">
    <property type="entry name" value="Tetratricopeptide repeat domain"/>
    <property type="match status" value="3"/>
</dbReference>
<dbReference type="SUPFAM" id="SSF48452">
    <property type="entry name" value="TPR-like"/>
    <property type="match status" value="1"/>
</dbReference>
<dbReference type="Pfam" id="PF08424">
    <property type="entry name" value="NRDE-2"/>
    <property type="match status" value="1"/>
</dbReference>
<dbReference type="SMART" id="SM00326">
    <property type="entry name" value="SH3"/>
    <property type="match status" value="1"/>
</dbReference>
<feature type="compositionally biased region" description="Basic and acidic residues" evidence="6">
    <location>
        <begin position="555"/>
        <end position="573"/>
    </location>
</feature>
<gene>
    <name evidence="8" type="ORF">BZG36_03228</name>
</gene>
<organism evidence="8 9">
    <name type="scientific">Bifiguratus adelaidae</name>
    <dbReference type="NCBI Taxonomy" id="1938954"/>
    <lineage>
        <taxon>Eukaryota</taxon>
        <taxon>Fungi</taxon>
        <taxon>Fungi incertae sedis</taxon>
        <taxon>Mucoromycota</taxon>
        <taxon>Mucoromycotina</taxon>
        <taxon>Endogonomycetes</taxon>
        <taxon>Endogonales</taxon>
        <taxon>Endogonales incertae sedis</taxon>
        <taxon>Bifiguratus</taxon>
    </lineage>
</organism>
<evidence type="ECO:0000259" key="7">
    <source>
        <dbReference type="PROSITE" id="PS50002"/>
    </source>
</evidence>
<dbReference type="InterPro" id="IPR013633">
    <property type="entry name" value="NRDE-2"/>
</dbReference>
<evidence type="ECO:0000256" key="3">
    <source>
        <dbReference type="ARBA" id="ARBA00022443"/>
    </source>
</evidence>
<dbReference type="InterPro" id="IPR003107">
    <property type="entry name" value="HAT"/>
</dbReference>
<dbReference type="Pfam" id="PF00018">
    <property type="entry name" value="SH3_1"/>
    <property type="match status" value="1"/>
</dbReference>
<name>A0A261XWX8_9FUNG</name>
<evidence type="ECO:0000256" key="5">
    <source>
        <dbReference type="PROSITE-ProRule" id="PRU00192"/>
    </source>
</evidence>
<reference evidence="8 9" key="1">
    <citation type="journal article" date="2017" name="Mycologia">
        <title>Bifiguratus adelaidae, gen. et sp. nov., a new member of Mucoromycotina in endophytic and soil-dwelling habitats.</title>
        <authorList>
            <person name="Torres-Cruz T.J."/>
            <person name="Billingsley Tobias T.L."/>
            <person name="Almatruk M."/>
            <person name="Hesse C."/>
            <person name="Kuske C.R."/>
            <person name="Desiro A."/>
            <person name="Benucci G.M."/>
            <person name="Bonito G."/>
            <person name="Stajich J.E."/>
            <person name="Dunlap C."/>
            <person name="Arnold A.E."/>
            <person name="Porras-Alfaro A."/>
        </authorList>
    </citation>
    <scope>NUCLEOTIDE SEQUENCE [LARGE SCALE GENOMIC DNA]</scope>
    <source>
        <strain evidence="8 9">AZ0501</strain>
    </source>
</reference>
<keyword evidence="3 5" id="KW-0728">SH3 domain</keyword>